<dbReference type="AlphaFoldDB" id="A0A2S7K0G0"/>
<organism evidence="4 5">
    <name type="scientific">Hyphococcus luteus</name>
    <dbReference type="NCBI Taxonomy" id="2058213"/>
    <lineage>
        <taxon>Bacteria</taxon>
        <taxon>Pseudomonadati</taxon>
        <taxon>Pseudomonadota</taxon>
        <taxon>Alphaproteobacteria</taxon>
        <taxon>Parvularculales</taxon>
        <taxon>Parvularculaceae</taxon>
        <taxon>Hyphococcus</taxon>
    </lineage>
</organism>
<dbReference type="PANTHER" id="PTHR43201">
    <property type="entry name" value="ACYL-COA SYNTHETASE"/>
    <property type="match status" value="1"/>
</dbReference>
<protein>
    <submittedName>
        <fullName evidence="4">Acyl-CoA synthetase</fullName>
    </submittedName>
</protein>
<dbReference type="GO" id="GO:0006631">
    <property type="term" value="P:fatty acid metabolic process"/>
    <property type="evidence" value="ECO:0007669"/>
    <property type="project" value="TreeGrafter"/>
</dbReference>
<dbReference type="Pfam" id="PF23562">
    <property type="entry name" value="AMP-binding_C_3"/>
    <property type="match status" value="1"/>
</dbReference>
<dbReference type="Gene3D" id="3.40.50.12780">
    <property type="entry name" value="N-terminal domain of ligase-like"/>
    <property type="match status" value="1"/>
</dbReference>
<accession>A0A2S7K0G0</accession>
<gene>
    <name evidence="4" type="ORF">CW354_16540</name>
</gene>
<reference evidence="4 5" key="1">
    <citation type="submission" date="2017-12" db="EMBL/GenBank/DDBJ databases">
        <authorList>
            <person name="Hurst M.R.H."/>
        </authorList>
    </citation>
    <scope>NUCLEOTIDE SEQUENCE [LARGE SCALE GENOMIC DNA]</scope>
    <source>
        <strain evidence="4 5">SY-3-19</strain>
    </source>
</reference>
<dbReference type="Proteomes" id="UP000239504">
    <property type="component" value="Unassembled WGS sequence"/>
</dbReference>
<keyword evidence="2" id="KW-0436">Ligase</keyword>
<comment type="caution">
    <text evidence="4">The sequence shown here is derived from an EMBL/GenBank/DDBJ whole genome shotgun (WGS) entry which is preliminary data.</text>
</comment>
<evidence type="ECO:0000313" key="4">
    <source>
        <dbReference type="EMBL" id="PQA85990.1"/>
    </source>
</evidence>
<sequence length="598" mass="65274">MTMPAKQKAPFRDVAFPPVDLDVQTHPDGVMVVTPRAPLDVESPLVAISFERAAKQFAERTAFAERDANGAWSRKSFREFYADVYAAAQWLLDQGAGPETPVMFVSGNSLAHATLRFAALLVGAPIAPVSENYAKLGAKSGFERLNHAIGLIKPRFIFAETAVFSDAMAHCAGDADVITRAADEMPGAFSYDDIVRMQPTEAVSRASQNLDPDRPAAYMLTSGSTGKPKAVIQTNRMMTACIAQSLWAMNASGAWEGDLLEWLPWSHVSGLYVSIATVFVGGSYYIDGGRPLAGMFDETIRNIRDLQLNYYTSVPSGYAMLADAMEKDAQLREAFFLNMRLMLFGGAALPQPLFDRLQDLAVASTGRRVPIISGYGATETTSGCMSVYFHTEMSGIGLPMPGLELKMLPRGDRYELRMRGPMVTPGYLGREELAAEIFDEDGFYKSGDTAELVEPERLESGLRFSGRLSDEFKLDTGTWVAGGALRLDLLKALAPDIAEVLICGENRDRIGLLAWASPAAQGDVLTGVRSKIERFNKDNSSSSRKIRRFALLSTPPDPERGELSEKGSVNQSLAISRREVDVARLYADPPPEDVLSFD</sequence>
<dbReference type="PROSITE" id="PS00455">
    <property type="entry name" value="AMP_BINDING"/>
    <property type="match status" value="1"/>
</dbReference>
<proteinExistence type="inferred from homology"/>
<dbReference type="GO" id="GO:0031956">
    <property type="term" value="F:medium-chain fatty acid-CoA ligase activity"/>
    <property type="evidence" value="ECO:0007669"/>
    <property type="project" value="TreeGrafter"/>
</dbReference>
<name>A0A2S7K0G0_9PROT</name>
<feature type="domain" description="AMP-dependent synthetase/ligase" evidence="3">
    <location>
        <begin position="50"/>
        <end position="428"/>
    </location>
</feature>
<evidence type="ECO:0000256" key="1">
    <source>
        <dbReference type="ARBA" id="ARBA00006432"/>
    </source>
</evidence>
<keyword evidence="5" id="KW-1185">Reference proteome</keyword>
<evidence type="ECO:0000313" key="5">
    <source>
        <dbReference type="Proteomes" id="UP000239504"/>
    </source>
</evidence>
<comment type="similarity">
    <text evidence="1">Belongs to the ATP-dependent AMP-binding enzyme family.</text>
</comment>
<dbReference type="InterPro" id="IPR000873">
    <property type="entry name" value="AMP-dep_synth/lig_dom"/>
</dbReference>
<evidence type="ECO:0000259" key="3">
    <source>
        <dbReference type="Pfam" id="PF00501"/>
    </source>
</evidence>
<evidence type="ECO:0000256" key="2">
    <source>
        <dbReference type="ARBA" id="ARBA00022598"/>
    </source>
</evidence>
<dbReference type="SUPFAM" id="SSF56801">
    <property type="entry name" value="Acetyl-CoA synthetase-like"/>
    <property type="match status" value="1"/>
</dbReference>
<dbReference type="Pfam" id="PF00501">
    <property type="entry name" value="AMP-binding"/>
    <property type="match status" value="1"/>
</dbReference>
<dbReference type="InterPro" id="IPR042099">
    <property type="entry name" value="ANL_N_sf"/>
</dbReference>
<dbReference type="InterPro" id="IPR020845">
    <property type="entry name" value="AMP-binding_CS"/>
</dbReference>
<dbReference type="EMBL" id="PJCH01000015">
    <property type="protein sequence ID" value="PQA85990.1"/>
    <property type="molecule type" value="Genomic_DNA"/>
</dbReference>
<dbReference type="PANTHER" id="PTHR43201:SF5">
    <property type="entry name" value="MEDIUM-CHAIN ACYL-COA LIGASE ACSF2, MITOCHONDRIAL"/>
    <property type="match status" value="1"/>
</dbReference>